<feature type="region of interest" description="Disordered" evidence="14">
    <location>
        <begin position="379"/>
        <end position="424"/>
    </location>
</feature>
<dbReference type="InterPro" id="IPR046336">
    <property type="entry name" value="Lon_prtase_N_sf"/>
</dbReference>
<dbReference type="Gene3D" id="2.30.130.40">
    <property type="entry name" value="LON domain-like"/>
    <property type="match status" value="1"/>
</dbReference>
<dbReference type="GO" id="GO:0005524">
    <property type="term" value="F:ATP binding"/>
    <property type="evidence" value="ECO:0007669"/>
    <property type="project" value="UniProtKB-UniRule"/>
</dbReference>
<comment type="subcellular location">
    <subcellularLocation>
        <location evidence="1 9 10">Cytoplasm</location>
    </subcellularLocation>
</comment>
<keyword evidence="7 9" id="KW-0067">ATP-binding</keyword>
<dbReference type="InterPro" id="IPR003959">
    <property type="entry name" value="ATPase_AAA_core"/>
</dbReference>
<dbReference type="NCBIfam" id="TIGR00763">
    <property type="entry name" value="lon"/>
    <property type="match status" value="1"/>
</dbReference>
<proteinExistence type="evidence at transcript level"/>
<dbReference type="Gene3D" id="1.10.8.60">
    <property type="match status" value="1"/>
</dbReference>
<dbReference type="InterPro" id="IPR027543">
    <property type="entry name" value="Lon_bac"/>
</dbReference>
<feature type="active site" evidence="9 11">
    <location>
        <position position="773"/>
    </location>
</feature>
<dbReference type="SUPFAM" id="SSF88697">
    <property type="entry name" value="PUA domain-like"/>
    <property type="match status" value="1"/>
</dbReference>
<organism evidence="17">
    <name type="scientific">uncultured bacterium contig00007</name>
    <dbReference type="NCBI Taxonomy" id="1181499"/>
    <lineage>
        <taxon>Bacteria</taxon>
        <taxon>environmental samples</taxon>
    </lineage>
</organism>
<dbReference type="Gene3D" id="1.20.5.5270">
    <property type="match status" value="1"/>
</dbReference>
<dbReference type="Gene3D" id="3.40.50.300">
    <property type="entry name" value="P-loop containing nucleotide triphosphate hydrolases"/>
    <property type="match status" value="1"/>
</dbReference>
<dbReference type="Gene3D" id="3.30.230.10">
    <property type="match status" value="1"/>
</dbReference>
<dbReference type="CDD" id="cd19500">
    <property type="entry name" value="RecA-like_Lon"/>
    <property type="match status" value="1"/>
</dbReference>
<dbReference type="GO" id="GO:0005737">
    <property type="term" value="C:cytoplasm"/>
    <property type="evidence" value="ECO:0007669"/>
    <property type="project" value="UniProtKB-SubCell"/>
</dbReference>
<evidence type="ECO:0000256" key="8">
    <source>
        <dbReference type="ARBA" id="ARBA00023016"/>
    </source>
</evidence>
<keyword evidence="5 9" id="KW-0378">Hydrolase</keyword>
<evidence type="ECO:0000256" key="7">
    <source>
        <dbReference type="ARBA" id="ARBA00022840"/>
    </source>
</evidence>
<sequence length="886" mass="99643">MNREKSKQTRQSSFGRLFSDFFTKTPSVTEDEPPAEELSTEDFPLLPLRDLVLFPQTVIPIFITFKPGIAALEEALKRDNRLFAACLKKHEIGFAADEPWETGTVVRIIQHLKLPDNTYRVVFQCEYRGTITSINAQNSYSMVRVEPLKTISLTEPLSAEDSALMRNVQKSFAQYGEYSKKISTDTLSAVERTENPERLANLVCNATYLKSEKKIELLGYCDTRERLLAILETLELENEIYGIQKNISGKVRSRMDKRHREYILHEQLREINKELGKDKIEDEFALLEKRIMEKKPPAEVKEKTVKEIARLRKLQPLSPEAGVLRGYLEWIADLPWSGYTVDSGDLAEAERILDEDHFGMKKAKDRILEFIAVRTLMNAPEEEEESHAEKADEVSEVAEKEPEYAAEKSEGGEQKDDVKDAEKPAPHAIKGPILCFVGPPGTGKTSLGKSVARALGRKFVRISLGGVRDEAEIRGHRKTYVGALPGKIVQSMKKAETINPVFLLDEIDKLSHDFRGDPASALLEVLDPEQNSTFVDHYMEVQYDLSKVMFITTANSLHTIPYPLLDRMEIIEIPGYGENEKLTIAKQFLVPKELKDNGLASAKIKFTDEALKNIIRHWTMESGVRSLERETARCIRRIAREAVNKGFGKDTDKPITTFSKTITPSNLEKILGKKKYKRDVVYREARIGVTYGLAWTETGGTILPVETIRYDGSGELLITGNLGDVMKESARIALSYLRSTSSKYNFAVKDFDKNKSDYHIHVPEGAIPKDGPSAGITLASSLLSTLCKTPPLPCIAMTGELTLTGRVLPIGGLKEKLLAAIRNGMEKVLLPKDNEADWYELDKDIRDGIEVIFAETAEEVFSLLFDKTILKKGTHAGTRRQKSAKK</sequence>
<feature type="domain" description="AAA+ ATPase" evidence="15">
    <location>
        <begin position="430"/>
        <end position="575"/>
    </location>
</feature>
<feature type="binding site" evidence="9 12">
    <location>
        <begin position="438"/>
        <end position="445"/>
    </location>
    <ligand>
        <name>ATP</name>
        <dbReference type="ChEBI" id="CHEBI:30616"/>
    </ligand>
</feature>
<dbReference type="InterPro" id="IPR008268">
    <property type="entry name" value="Peptidase_S16_AS"/>
</dbReference>
<accession>A0A806K263</accession>
<comment type="similarity">
    <text evidence="9 10 13">Belongs to the peptidase S16 family.</text>
</comment>
<evidence type="ECO:0000256" key="2">
    <source>
        <dbReference type="ARBA" id="ARBA00022490"/>
    </source>
</evidence>
<evidence type="ECO:0000256" key="12">
    <source>
        <dbReference type="PIRSR" id="PIRSR001174-2"/>
    </source>
</evidence>
<evidence type="ECO:0000256" key="13">
    <source>
        <dbReference type="RuleBase" id="RU000591"/>
    </source>
</evidence>
<evidence type="ECO:0000259" key="16">
    <source>
        <dbReference type="SMART" id="SM00464"/>
    </source>
</evidence>
<dbReference type="SMART" id="SM00382">
    <property type="entry name" value="AAA"/>
    <property type="match status" value="1"/>
</dbReference>
<comment type="function">
    <text evidence="9">ATP-dependent serine protease that mediates the selective degradation of mutant and abnormal proteins as well as certain short-lived regulatory proteins. Required for cellular homeostasis and for survival from DNA damage and developmental changes induced by stress. Degrades polypeptides processively to yield small peptide fragments that are 5 to 10 amino acids long. Binds to DNA in a double-stranded, site-specific manner.</text>
</comment>
<feature type="compositionally biased region" description="Basic and acidic residues" evidence="14">
    <location>
        <begin position="387"/>
        <end position="424"/>
    </location>
</feature>
<dbReference type="Pfam" id="PF00004">
    <property type="entry name" value="AAA"/>
    <property type="match status" value="1"/>
</dbReference>
<keyword evidence="4 9" id="KW-0547">Nucleotide-binding</keyword>
<dbReference type="InterPro" id="IPR027065">
    <property type="entry name" value="Lon_Prtase"/>
</dbReference>
<dbReference type="InterPro" id="IPR008269">
    <property type="entry name" value="Lon_proteolytic"/>
</dbReference>
<dbReference type="GO" id="GO:0004252">
    <property type="term" value="F:serine-type endopeptidase activity"/>
    <property type="evidence" value="ECO:0007669"/>
    <property type="project" value="UniProtKB-UniRule"/>
</dbReference>
<feature type="active site" evidence="9 11">
    <location>
        <position position="816"/>
    </location>
</feature>
<dbReference type="InterPro" id="IPR003593">
    <property type="entry name" value="AAA+_ATPase"/>
</dbReference>
<evidence type="ECO:0000256" key="5">
    <source>
        <dbReference type="ARBA" id="ARBA00022801"/>
    </source>
</evidence>
<dbReference type="InterPro" id="IPR003111">
    <property type="entry name" value="Lon_prtase_N"/>
</dbReference>
<dbReference type="EC" id="3.4.21.53" evidence="9 10"/>
<dbReference type="Pfam" id="PF05362">
    <property type="entry name" value="Lon_C"/>
    <property type="match status" value="1"/>
</dbReference>
<evidence type="ECO:0000256" key="3">
    <source>
        <dbReference type="ARBA" id="ARBA00022670"/>
    </source>
</evidence>
<dbReference type="PIRSF" id="PIRSF001174">
    <property type="entry name" value="Lon_proteas"/>
    <property type="match status" value="1"/>
</dbReference>
<dbReference type="SMART" id="SM00464">
    <property type="entry name" value="LON"/>
    <property type="match status" value="1"/>
</dbReference>
<dbReference type="Pfam" id="PF02190">
    <property type="entry name" value="LON_substr_bdg"/>
    <property type="match status" value="1"/>
</dbReference>
<keyword evidence="8 9" id="KW-0346">Stress response</keyword>
<dbReference type="Pfam" id="PF22667">
    <property type="entry name" value="Lon_lid"/>
    <property type="match status" value="1"/>
</dbReference>
<comment type="catalytic activity">
    <reaction evidence="9 10">
        <text>Hydrolysis of proteins in presence of ATP.</text>
        <dbReference type="EC" id="3.4.21.53"/>
    </reaction>
</comment>
<keyword evidence="2 9" id="KW-0963">Cytoplasm</keyword>
<evidence type="ECO:0000256" key="11">
    <source>
        <dbReference type="PIRSR" id="PIRSR001174-1"/>
    </source>
</evidence>
<dbReference type="InterPro" id="IPR054594">
    <property type="entry name" value="Lon_lid"/>
</dbReference>
<name>A0A806K263_9BACT</name>
<dbReference type="PRINTS" id="PR00830">
    <property type="entry name" value="ENDOLAPTASE"/>
</dbReference>
<dbReference type="PROSITE" id="PS01046">
    <property type="entry name" value="LON_SER"/>
    <property type="match status" value="1"/>
</dbReference>
<dbReference type="GO" id="GO:0004176">
    <property type="term" value="F:ATP-dependent peptidase activity"/>
    <property type="evidence" value="ECO:0007669"/>
    <property type="project" value="UniProtKB-UniRule"/>
</dbReference>
<dbReference type="InterPro" id="IPR020568">
    <property type="entry name" value="Ribosomal_Su5_D2-typ_SF"/>
</dbReference>
<dbReference type="HAMAP" id="MF_01973">
    <property type="entry name" value="lon_bact"/>
    <property type="match status" value="1"/>
</dbReference>
<comment type="induction">
    <text evidence="9">By heat shock.</text>
</comment>
<evidence type="ECO:0000256" key="14">
    <source>
        <dbReference type="SAM" id="MobiDB-lite"/>
    </source>
</evidence>
<dbReference type="EMBL" id="JQ844276">
    <property type="protein sequence ID" value="AGS54076.1"/>
    <property type="molecule type" value="Genomic_DNA"/>
</dbReference>
<reference evidence="17" key="1">
    <citation type="submission" date="2012-03" db="EMBL/GenBank/DDBJ databases">
        <title>Functional metagenomics reveals considerable lignocellulase gene clusters in the gut microbiome of a wood-feeding higher termite.</title>
        <authorList>
            <person name="Liu N."/>
        </authorList>
    </citation>
    <scope>NUCLEOTIDE SEQUENCE</scope>
</reference>
<keyword evidence="3 9" id="KW-0645">Protease</keyword>
<dbReference type="SUPFAM" id="SSF52540">
    <property type="entry name" value="P-loop containing nucleoside triphosphate hydrolases"/>
    <property type="match status" value="1"/>
</dbReference>
<protein>
    <recommendedName>
        <fullName evidence="9 10">Lon protease</fullName>
        <ecNumber evidence="9 10">3.4.21.53</ecNumber>
    </recommendedName>
    <alternativeName>
        <fullName evidence="9">ATP-dependent protease La</fullName>
    </alternativeName>
</protein>
<dbReference type="AlphaFoldDB" id="A0A806K263"/>
<evidence type="ECO:0000256" key="10">
    <source>
        <dbReference type="PIRNR" id="PIRNR001174"/>
    </source>
</evidence>
<dbReference type="Gene3D" id="1.20.58.1480">
    <property type="match status" value="1"/>
</dbReference>
<dbReference type="FunFam" id="1.20.5.5270:FF:000002">
    <property type="entry name" value="Lon protease homolog"/>
    <property type="match status" value="1"/>
</dbReference>
<gene>
    <name evidence="9" type="primary">lon</name>
</gene>
<dbReference type="GO" id="GO:0006515">
    <property type="term" value="P:protein quality control for misfolded or incompletely synthesized proteins"/>
    <property type="evidence" value="ECO:0007669"/>
    <property type="project" value="UniProtKB-UniRule"/>
</dbReference>
<dbReference type="SUPFAM" id="SSF54211">
    <property type="entry name" value="Ribosomal protein S5 domain 2-like"/>
    <property type="match status" value="1"/>
</dbReference>
<dbReference type="GO" id="GO:0043565">
    <property type="term" value="F:sequence-specific DNA binding"/>
    <property type="evidence" value="ECO:0007669"/>
    <property type="project" value="UniProtKB-UniRule"/>
</dbReference>
<dbReference type="InterPro" id="IPR027417">
    <property type="entry name" value="P-loop_NTPase"/>
</dbReference>
<dbReference type="GO" id="GO:0016887">
    <property type="term" value="F:ATP hydrolysis activity"/>
    <property type="evidence" value="ECO:0007669"/>
    <property type="project" value="UniProtKB-UniRule"/>
</dbReference>
<dbReference type="InterPro" id="IPR004815">
    <property type="entry name" value="Lon_bac/euk-typ"/>
</dbReference>
<dbReference type="InterPro" id="IPR015947">
    <property type="entry name" value="PUA-like_sf"/>
</dbReference>
<evidence type="ECO:0000256" key="9">
    <source>
        <dbReference type="HAMAP-Rule" id="MF_01973"/>
    </source>
</evidence>
<feature type="domain" description="Lon N-terminal" evidence="16">
    <location>
        <begin position="42"/>
        <end position="236"/>
    </location>
</feature>
<evidence type="ECO:0000256" key="1">
    <source>
        <dbReference type="ARBA" id="ARBA00004496"/>
    </source>
</evidence>
<comment type="subunit">
    <text evidence="9 10">Homohexamer. Organized in a ring with a central cavity.</text>
</comment>
<dbReference type="PANTHER" id="PTHR10046">
    <property type="entry name" value="ATP DEPENDENT LON PROTEASE FAMILY MEMBER"/>
    <property type="match status" value="1"/>
</dbReference>
<dbReference type="GO" id="GO:0034605">
    <property type="term" value="P:cellular response to heat"/>
    <property type="evidence" value="ECO:0007669"/>
    <property type="project" value="UniProtKB-UniRule"/>
</dbReference>
<evidence type="ECO:0000256" key="4">
    <source>
        <dbReference type="ARBA" id="ARBA00022741"/>
    </source>
</evidence>
<keyword evidence="6 9" id="KW-0720">Serine protease</keyword>
<evidence type="ECO:0000313" key="17">
    <source>
        <dbReference type="EMBL" id="AGS54076.1"/>
    </source>
</evidence>
<evidence type="ECO:0000256" key="6">
    <source>
        <dbReference type="ARBA" id="ARBA00022825"/>
    </source>
</evidence>
<dbReference type="InterPro" id="IPR014721">
    <property type="entry name" value="Ribsml_uS5_D2-typ_fold_subgr"/>
</dbReference>
<evidence type="ECO:0000259" key="15">
    <source>
        <dbReference type="SMART" id="SM00382"/>
    </source>
</evidence>